<keyword evidence="8" id="KW-0464">Manganese</keyword>
<dbReference type="InterPro" id="IPR036025">
    <property type="entry name" value="RtcB-like_sf"/>
</dbReference>
<dbReference type="GO" id="GO:0006281">
    <property type="term" value="P:DNA repair"/>
    <property type="evidence" value="ECO:0007669"/>
    <property type="project" value="TreeGrafter"/>
</dbReference>
<dbReference type="Pfam" id="PF01139">
    <property type="entry name" value="RtcB"/>
    <property type="match status" value="1"/>
</dbReference>
<dbReference type="AlphaFoldDB" id="A0A2M7QBJ4"/>
<evidence type="ECO:0000256" key="5">
    <source>
        <dbReference type="ARBA" id="ARBA00022741"/>
    </source>
</evidence>
<keyword evidence="7 11" id="KW-0342">GTP-binding</keyword>
<accession>A0A2M7QBJ4</accession>
<evidence type="ECO:0000256" key="4">
    <source>
        <dbReference type="ARBA" id="ARBA00022723"/>
    </source>
</evidence>
<dbReference type="GO" id="GO:0005525">
    <property type="term" value="F:GTP binding"/>
    <property type="evidence" value="ECO:0007669"/>
    <property type="project" value="UniProtKB-KW"/>
</dbReference>
<dbReference type="GO" id="GO:0030145">
    <property type="term" value="F:manganese ion binding"/>
    <property type="evidence" value="ECO:0007669"/>
    <property type="project" value="TreeGrafter"/>
</dbReference>
<dbReference type="GO" id="GO:0006396">
    <property type="term" value="P:RNA processing"/>
    <property type="evidence" value="ECO:0007669"/>
    <property type="project" value="InterPro"/>
</dbReference>
<evidence type="ECO:0000256" key="2">
    <source>
        <dbReference type="ARBA" id="ARBA00012726"/>
    </source>
</evidence>
<evidence type="ECO:0000256" key="9">
    <source>
        <dbReference type="ARBA" id="ARBA00047746"/>
    </source>
</evidence>
<protein>
    <recommendedName>
        <fullName evidence="2">3'-phosphate/5'-hydroxy nucleic acid ligase</fullName>
        <ecNumber evidence="2">6.5.1.8</ecNumber>
    </recommendedName>
</protein>
<dbReference type="GO" id="GO:0170057">
    <property type="term" value="F:RNA ligase (GTP) activity"/>
    <property type="evidence" value="ECO:0007669"/>
    <property type="project" value="UniProtKB-EC"/>
</dbReference>
<keyword evidence="5 11" id="KW-0547">Nucleotide-binding</keyword>
<evidence type="ECO:0000256" key="7">
    <source>
        <dbReference type="ARBA" id="ARBA00023134"/>
    </source>
</evidence>
<comment type="catalytic activity">
    <reaction evidence="9">
        <text>a 3'-end 3'-phospho-ribonucleotide-RNA + a 5'-end dephospho-ribonucleoside-RNA + GTP = a ribonucleotidyl-ribonucleotide-RNA + GMP + diphosphate</text>
        <dbReference type="Rhea" id="RHEA:68076"/>
        <dbReference type="Rhea" id="RHEA-COMP:10463"/>
        <dbReference type="Rhea" id="RHEA-COMP:13936"/>
        <dbReference type="Rhea" id="RHEA-COMP:17355"/>
        <dbReference type="ChEBI" id="CHEBI:33019"/>
        <dbReference type="ChEBI" id="CHEBI:37565"/>
        <dbReference type="ChEBI" id="CHEBI:58115"/>
        <dbReference type="ChEBI" id="CHEBI:83062"/>
        <dbReference type="ChEBI" id="CHEBI:138284"/>
        <dbReference type="ChEBI" id="CHEBI:173118"/>
        <dbReference type="EC" id="6.5.1.8"/>
    </reaction>
</comment>
<evidence type="ECO:0000256" key="10">
    <source>
        <dbReference type="PIRSR" id="PIRSR601233-1"/>
    </source>
</evidence>
<evidence type="ECO:0000256" key="3">
    <source>
        <dbReference type="ARBA" id="ARBA00022598"/>
    </source>
</evidence>
<dbReference type="EMBL" id="PFLC01000015">
    <property type="protein sequence ID" value="PIY63128.1"/>
    <property type="molecule type" value="Genomic_DNA"/>
</dbReference>
<evidence type="ECO:0000256" key="1">
    <source>
        <dbReference type="ARBA" id="ARBA00001936"/>
    </source>
</evidence>
<organism evidence="12 13">
    <name type="scientific">Candidatus Uhrbacteria bacterium CG_4_10_14_0_8_um_filter_58_22</name>
    <dbReference type="NCBI Taxonomy" id="1975029"/>
    <lineage>
        <taxon>Bacteria</taxon>
        <taxon>Candidatus Uhriibacteriota</taxon>
    </lineage>
</organism>
<dbReference type="GO" id="GO:0003909">
    <property type="term" value="F:DNA ligase activity"/>
    <property type="evidence" value="ECO:0007669"/>
    <property type="project" value="TreeGrafter"/>
</dbReference>
<dbReference type="PANTHER" id="PTHR43749:SF2">
    <property type="entry name" value="RNA-SPLICING LIGASE RTCB"/>
    <property type="match status" value="1"/>
</dbReference>
<reference evidence="13" key="1">
    <citation type="submission" date="2017-09" db="EMBL/GenBank/DDBJ databases">
        <title>Depth-based differentiation of microbial function through sediment-hosted aquifers and enrichment of novel symbionts in the deep terrestrial subsurface.</title>
        <authorList>
            <person name="Probst A.J."/>
            <person name="Ladd B."/>
            <person name="Jarett J.K."/>
            <person name="Geller-Mcgrath D.E."/>
            <person name="Sieber C.M.K."/>
            <person name="Emerson J.B."/>
            <person name="Anantharaman K."/>
            <person name="Thomas B.C."/>
            <person name="Malmstrom R."/>
            <person name="Stieglmeier M."/>
            <person name="Klingl A."/>
            <person name="Woyke T."/>
            <person name="Ryan C.M."/>
            <person name="Banfield J.F."/>
        </authorList>
    </citation>
    <scope>NUCLEOTIDE SEQUENCE [LARGE SCALE GENOMIC DNA]</scope>
</reference>
<name>A0A2M7QBJ4_9BACT</name>
<gene>
    <name evidence="12" type="ORF">COY93_01205</name>
</gene>
<dbReference type="Gene3D" id="3.90.1860.10">
    <property type="entry name" value="tRNA-splicing ligase RtcB"/>
    <property type="match status" value="1"/>
</dbReference>
<evidence type="ECO:0000313" key="12">
    <source>
        <dbReference type="EMBL" id="PIY63128.1"/>
    </source>
</evidence>
<keyword evidence="3" id="KW-0436">Ligase</keyword>
<evidence type="ECO:0000256" key="6">
    <source>
        <dbReference type="ARBA" id="ARBA00022800"/>
    </source>
</evidence>
<feature type="binding site" evidence="11">
    <location>
        <begin position="269"/>
        <end position="272"/>
    </location>
    <ligand>
        <name>GMP</name>
        <dbReference type="ChEBI" id="CHEBI:58115"/>
    </ligand>
</feature>
<dbReference type="PANTHER" id="PTHR43749">
    <property type="entry name" value="RNA-SPLICING LIGASE RTCB"/>
    <property type="match status" value="1"/>
</dbReference>
<dbReference type="GO" id="GO:0042245">
    <property type="term" value="P:RNA repair"/>
    <property type="evidence" value="ECO:0007669"/>
    <property type="project" value="UniProtKB-KW"/>
</dbReference>
<dbReference type="InterPro" id="IPR052915">
    <property type="entry name" value="RtcB-like"/>
</dbReference>
<dbReference type="SUPFAM" id="SSF103365">
    <property type="entry name" value="Hypothetical protein PH1602"/>
    <property type="match status" value="1"/>
</dbReference>
<evidence type="ECO:0000256" key="11">
    <source>
        <dbReference type="PIRSR" id="PIRSR601233-2"/>
    </source>
</evidence>
<dbReference type="InterPro" id="IPR001233">
    <property type="entry name" value="RtcB"/>
</dbReference>
<evidence type="ECO:0000313" key="13">
    <source>
        <dbReference type="Proteomes" id="UP000230973"/>
    </source>
</evidence>
<comment type="cofactor">
    <cofactor evidence="1">
        <name>Mn(2+)</name>
        <dbReference type="ChEBI" id="CHEBI:29035"/>
    </cofactor>
</comment>
<dbReference type="Proteomes" id="UP000230973">
    <property type="component" value="Unassembled WGS sequence"/>
</dbReference>
<proteinExistence type="predicted"/>
<feature type="binding site" evidence="11">
    <location>
        <begin position="244"/>
        <end position="247"/>
    </location>
    <ligand>
        <name>GMP</name>
        <dbReference type="ChEBI" id="CHEBI:58115"/>
    </ligand>
</feature>
<comment type="caution">
    <text evidence="12">The sequence shown here is derived from an EMBL/GenBank/DDBJ whole genome shotgun (WGS) entry which is preliminary data.</text>
</comment>
<sequence length="344" mass="38579">MRRNEGFRSDRYDVSGRDVDRPNFEAQEVNGVKYKNFSGKSLSEVLHWFPGDLKAEQVILLPDLCPGRSPLPTGCCVEFKESSQSDWRKFALSDVGCGMQVLESGLDWEEFDDRRGDWDEVYRRIKANRNSGRPGDLGSGNHFIDAVSDENERVLFVVHTGSRDEGRDLEGLVGSQGKFDKKFSEVTSWAKSNRTAIAEILQRKFGPLELVLDKPHNLYKRGDGTVIIRKGAVRLDTNDMTVIPSSMDGDMVLVSGTEMMSFALNGMSHGTGRIKSRGESSEDAQSFDFDSLRQRVYIPDGITDMSIRKENPDCYRDLDSCLGLIEGLVRVESRLTPIAYIGQV</sequence>
<feature type="active site" description="GMP-histidine intermediate" evidence="10">
    <location>
        <position position="269"/>
    </location>
</feature>
<keyword evidence="6" id="KW-0692">RNA repair</keyword>
<keyword evidence="4" id="KW-0479">Metal-binding</keyword>
<dbReference type="EC" id="6.5.1.8" evidence="2"/>
<evidence type="ECO:0000256" key="8">
    <source>
        <dbReference type="ARBA" id="ARBA00023211"/>
    </source>
</evidence>